<protein>
    <submittedName>
        <fullName evidence="4">Amino-acid N-acetyltransferase</fullName>
    </submittedName>
</protein>
<dbReference type="PANTHER" id="PTHR43626:SF4">
    <property type="entry name" value="GCN5-RELATED N-ACETYLTRANSFERASE 2, CHLOROPLASTIC"/>
    <property type="match status" value="1"/>
</dbReference>
<dbReference type="Proteomes" id="UP000323166">
    <property type="component" value="Unassembled WGS sequence"/>
</dbReference>
<dbReference type="InterPro" id="IPR000182">
    <property type="entry name" value="GNAT_dom"/>
</dbReference>
<dbReference type="InterPro" id="IPR016181">
    <property type="entry name" value="Acyl_CoA_acyltransferase"/>
</dbReference>
<keyword evidence="1 4" id="KW-0808">Transferase</keyword>
<dbReference type="RefSeq" id="WP_166512004.1">
    <property type="nucleotide sequence ID" value="NZ_VNHM01000010.1"/>
</dbReference>
<evidence type="ECO:0000259" key="3">
    <source>
        <dbReference type="PROSITE" id="PS51186"/>
    </source>
</evidence>
<reference evidence="4 5" key="1">
    <citation type="submission" date="2019-07" db="EMBL/GenBank/DDBJ databases">
        <title>Genomic Encyclopedia of Type Strains, Phase I: the one thousand microbial genomes (KMG-I) project.</title>
        <authorList>
            <person name="Kyrpides N."/>
        </authorList>
    </citation>
    <scope>NUCLEOTIDE SEQUENCE [LARGE SCALE GENOMIC DNA]</scope>
    <source>
        <strain evidence="4 5">DSM 6562</strain>
    </source>
</reference>
<feature type="domain" description="N-acetyltransferase" evidence="3">
    <location>
        <begin position="1"/>
        <end position="152"/>
    </location>
</feature>
<dbReference type="SUPFAM" id="SSF55729">
    <property type="entry name" value="Acyl-CoA N-acyltransferases (Nat)"/>
    <property type="match status" value="1"/>
</dbReference>
<dbReference type="Pfam" id="PF00583">
    <property type="entry name" value="Acetyltransf_1"/>
    <property type="match status" value="1"/>
</dbReference>
<dbReference type="AlphaFoldDB" id="A0A5S4ZQB2"/>
<sequence length="152" mass="17199">MLFRKAKISDIESIHQLITHFAEKNLMLARSRSSLYEGLREFTVADVGGRVVGAGSLHIIWHDLAEIRSLAVEEAYQHQQVGRGLVEAFLAEAVDIEVPRVFALTYQAPFFVKCGFKLIAKEELPQKVWKECINCPKFPNCDEVAVIKELDI</sequence>
<keyword evidence="5" id="KW-1185">Reference proteome</keyword>
<dbReference type="CDD" id="cd04301">
    <property type="entry name" value="NAT_SF"/>
    <property type="match status" value="1"/>
</dbReference>
<dbReference type="PANTHER" id="PTHR43626">
    <property type="entry name" value="ACYL-COA N-ACYLTRANSFERASE"/>
    <property type="match status" value="1"/>
</dbReference>
<dbReference type="GO" id="GO:0008080">
    <property type="term" value="F:N-acetyltransferase activity"/>
    <property type="evidence" value="ECO:0007669"/>
    <property type="project" value="InterPro"/>
</dbReference>
<evidence type="ECO:0000256" key="1">
    <source>
        <dbReference type="ARBA" id="ARBA00022679"/>
    </source>
</evidence>
<dbReference type="EMBL" id="VNHM01000010">
    <property type="protein sequence ID" value="TYO94984.1"/>
    <property type="molecule type" value="Genomic_DNA"/>
</dbReference>
<dbReference type="InterPro" id="IPR045039">
    <property type="entry name" value="NSI-like"/>
</dbReference>
<comment type="caution">
    <text evidence="4">The sequence shown here is derived from an EMBL/GenBank/DDBJ whole genome shotgun (WGS) entry which is preliminary data.</text>
</comment>
<organism evidence="4 5">
    <name type="scientific">Desulfallas thermosapovorans DSM 6562</name>
    <dbReference type="NCBI Taxonomy" id="1121431"/>
    <lineage>
        <taxon>Bacteria</taxon>
        <taxon>Bacillati</taxon>
        <taxon>Bacillota</taxon>
        <taxon>Clostridia</taxon>
        <taxon>Eubacteriales</taxon>
        <taxon>Desulfallaceae</taxon>
        <taxon>Desulfallas</taxon>
    </lineage>
</organism>
<accession>A0A5S4ZQB2</accession>
<gene>
    <name evidence="4" type="ORF">LX24_02000</name>
</gene>
<name>A0A5S4ZQB2_9FIRM</name>
<evidence type="ECO:0000313" key="5">
    <source>
        <dbReference type="Proteomes" id="UP000323166"/>
    </source>
</evidence>
<proteinExistence type="predicted"/>
<dbReference type="GO" id="GO:0005737">
    <property type="term" value="C:cytoplasm"/>
    <property type="evidence" value="ECO:0007669"/>
    <property type="project" value="TreeGrafter"/>
</dbReference>
<keyword evidence="2" id="KW-0012">Acyltransferase</keyword>
<evidence type="ECO:0000313" key="4">
    <source>
        <dbReference type="EMBL" id="TYO94984.1"/>
    </source>
</evidence>
<dbReference type="Gene3D" id="3.40.630.30">
    <property type="match status" value="1"/>
</dbReference>
<dbReference type="NCBIfam" id="NF005840">
    <property type="entry name" value="PRK07757.1"/>
    <property type="match status" value="1"/>
</dbReference>
<dbReference type="PROSITE" id="PS51186">
    <property type="entry name" value="GNAT"/>
    <property type="match status" value="1"/>
</dbReference>
<evidence type="ECO:0000256" key="2">
    <source>
        <dbReference type="ARBA" id="ARBA00023315"/>
    </source>
</evidence>